<sequence>MTTAQVEFATRELKIELFKTATWGGKLASYLLTHKSKLDQGSHAFRFLASLLVATLLEAASFVRNNVLELGKTEAKN</sequence>
<organism evidence="1 2">
    <name type="scientific">Aliterella atlantica CENA595</name>
    <dbReference type="NCBI Taxonomy" id="1618023"/>
    <lineage>
        <taxon>Bacteria</taxon>
        <taxon>Bacillati</taxon>
        <taxon>Cyanobacteriota</taxon>
        <taxon>Cyanophyceae</taxon>
        <taxon>Chroococcidiopsidales</taxon>
        <taxon>Aliterellaceae</taxon>
        <taxon>Aliterella</taxon>
    </lineage>
</organism>
<accession>A0A0D8ZPE0</accession>
<dbReference type="AlphaFoldDB" id="A0A0D8ZPE0"/>
<dbReference type="STRING" id="1618023.UH38_19580"/>
<comment type="caution">
    <text evidence="1">The sequence shown here is derived from an EMBL/GenBank/DDBJ whole genome shotgun (WGS) entry which is preliminary data.</text>
</comment>
<reference evidence="1 2" key="1">
    <citation type="submission" date="2015-02" db="EMBL/GenBank/DDBJ databases">
        <title>Draft genome of a novel marine cyanobacterium (Chroococcales) isolated from South Atlantic Ocean.</title>
        <authorList>
            <person name="Rigonato J."/>
            <person name="Alvarenga D.O."/>
            <person name="Branco L.H."/>
            <person name="Varani A.M."/>
            <person name="Brandini F.P."/>
            <person name="Fiore M.F."/>
        </authorList>
    </citation>
    <scope>NUCLEOTIDE SEQUENCE [LARGE SCALE GENOMIC DNA]</scope>
    <source>
        <strain evidence="1 2">CENA595</strain>
    </source>
</reference>
<evidence type="ECO:0000313" key="2">
    <source>
        <dbReference type="Proteomes" id="UP000032452"/>
    </source>
</evidence>
<dbReference type="EMBL" id="JYON01000026">
    <property type="protein sequence ID" value="KJH70197.1"/>
    <property type="molecule type" value="Genomic_DNA"/>
</dbReference>
<protein>
    <submittedName>
        <fullName evidence="1">Uncharacterized protein</fullName>
    </submittedName>
</protein>
<keyword evidence="2" id="KW-1185">Reference proteome</keyword>
<proteinExistence type="predicted"/>
<name>A0A0D8ZPE0_9CYAN</name>
<evidence type="ECO:0000313" key="1">
    <source>
        <dbReference type="EMBL" id="KJH70197.1"/>
    </source>
</evidence>
<gene>
    <name evidence="1" type="ORF">UH38_19580</name>
</gene>
<dbReference type="Proteomes" id="UP000032452">
    <property type="component" value="Unassembled WGS sequence"/>
</dbReference>